<name>A0A397T2P3_9GLOM</name>
<dbReference type="AlphaFoldDB" id="A0A397T2P3"/>
<sequence>MGGFISILSALYFVLFGSQKVNPWGIVQRYILKSVPAPSNQSYSDNNLEKGTLSQSQTYSSQTNNQVTDDYITPNMPQDVSPTQSSMTDTLHTEDSPIQKIRH</sequence>
<feature type="region of interest" description="Disordered" evidence="1">
    <location>
        <begin position="37"/>
        <end position="103"/>
    </location>
</feature>
<feature type="chain" id="PRO_5017427530" evidence="2">
    <location>
        <begin position="24"/>
        <end position="103"/>
    </location>
</feature>
<feature type="non-terminal residue" evidence="3">
    <location>
        <position position="103"/>
    </location>
</feature>
<evidence type="ECO:0000313" key="3">
    <source>
        <dbReference type="EMBL" id="RIA91166.1"/>
    </source>
</evidence>
<evidence type="ECO:0000256" key="1">
    <source>
        <dbReference type="SAM" id="MobiDB-lite"/>
    </source>
</evidence>
<dbReference type="OrthoDB" id="2375002at2759"/>
<feature type="signal peptide" evidence="2">
    <location>
        <begin position="1"/>
        <end position="23"/>
    </location>
</feature>
<dbReference type="Proteomes" id="UP000265703">
    <property type="component" value="Unassembled WGS sequence"/>
</dbReference>
<keyword evidence="2" id="KW-0732">Signal</keyword>
<evidence type="ECO:0000256" key="2">
    <source>
        <dbReference type="SAM" id="SignalP"/>
    </source>
</evidence>
<accession>A0A397T2P3</accession>
<feature type="compositionally biased region" description="Polar residues" evidence="1">
    <location>
        <begin position="37"/>
        <end position="46"/>
    </location>
</feature>
<organism evidence="3 4">
    <name type="scientific">Glomus cerebriforme</name>
    <dbReference type="NCBI Taxonomy" id="658196"/>
    <lineage>
        <taxon>Eukaryota</taxon>
        <taxon>Fungi</taxon>
        <taxon>Fungi incertae sedis</taxon>
        <taxon>Mucoromycota</taxon>
        <taxon>Glomeromycotina</taxon>
        <taxon>Glomeromycetes</taxon>
        <taxon>Glomerales</taxon>
        <taxon>Glomeraceae</taxon>
        <taxon>Glomus</taxon>
    </lineage>
</organism>
<feature type="compositionally biased region" description="Polar residues" evidence="1">
    <location>
        <begin position="75"/>
        <end position="90"/>
    </location>
</feature>
<gene>
    <name evidence="3" type="ORF">C1645_768197</name>
</gene>
<evidence type="ECO:0000313" key="4">
    <source>
        <dbReference type="Proteomes" id="UP000265703"/>
    </source>
</evidence>
<comment type="caution">
    <text evidence="3">The sequence shown here is derived from an EMBL/GenBank/DDBJ whole genome shotgun (WGS) entry which is preliminary data.</text>
</comment>
<dbReference type="EMBL" id="QKYT01000160">
    <property type="protein sequence ID" value="RIA91166.1"/>
    <property type="molecule type" value="Genomic_DNA"/>
</dbReference>
<proteinExistence type="predicted"/>
<feature type="compositionally biased region" description="Low complexity" evidence="1">
    <location>
        <begin position="52"/>
        <end position="68"/>
    </location>
</feature>
<reference evidence="3 4" key="1">
    <citation type="submission" date="2018-06" db="EMBL/GenBank/DDBJ databases">
        <title>Comparative genomics reveals the genomic features of Rhizophagus irregularis, R. cerebriforme, R. diaphanum and Gigaspora rosea, and their symbiotic lifestyle signature.</title>
        <authorList>
            <person name="Morin E."/>
            <person name="San Clemente H."/>
            <person name="Chen E.C.H."/>
            <person name="De La Providencia I."/>
            <person name="Hainaut M."/>
            <person name="Kuo A."/>
            <person name="Kohler A."/>
            <person name="Murat C."/>
            <person name="Tang N."/>
            <person name="Roy S."/>
            <person name="Loubradou J."/>
            <person name="Henrissat B."/>
            <person name="Grigoriev I.V."/>
            <person name="Corradi N."/>
            <person name="Roux C."/>
            <person name="Martin F.M."/>
        </authorList>
    </citation>
    <scope>NUCLEOTIDE SEQUENCE [LARGE SCALE GENOMIC DNA]</scope>
    <source>
        <strain evidence="3 4">DAOM 227022</strain>
    </source>
</reference>
<protein>
    <submittedName>
        <fullName evidence="3">Uncharacterized protein</fullName>
    </submittedName>
</protein>
<keyword evidence="4" id="KW-1185">Reference proteome</keyword>